<dbReference type="PROSITE" id="PS00028">
    <property type="entry name" value="ZINC_FINGER_C2H2_1"/>
    <property type="match status" value="1"/>
</dbReference>
<dbReference type="Proteomes" id="UP000193642">
    <property type="component" value="Unassembled WGS sequence"/>
</dbReference>
<evidence type="ECO:0000259" key="6">
    <source>
        <dbReference type="PROSITE" id="PS50157"/>
    </source>
</evidence>
<comment type="caution">
    <text evidence="7">The sequence shown here is derived from an EMBL/GenBank/DDBJ whole genome shotgun (WGS) entry which is preliminary data.</text>
</comment>
<keyword evidence="8" id="KW-1185">Reference proteome</keyword>
<dbReference type="GO" id="GO:0003677">
    <property type="term" value="F:DNA binding"/>
    <property type="evidence" value="ECO:0007669"/>
    <property type="project" value="InterPro"/>
</dbReference>
<dbReference type="SUPFAM" id="SSF57667">
    <property type="entry name" value="beta-beta-alpha zinc fingers"/>
    <property type="match status" value="1"/>
</dbReference>
<feature type="domain" description="C2H2-type" evidence="6">
    <location>
        <begin position="46"/>
        <end position="70"/>
    </location>
</feature>
<sequence>MRHTTPFMSPALTHAPTPTPILDAPTPAHAAAAPAPAAPAPPAKIYTCPHCDKKYKSHSGFKYHLEHQHAEIAHPLNTIPRPPFLQYAQHQPFFGNQPSDSNGLAFAKQTPQAPAVYWLMRKQTRCLEWMDR</sequence>
<evidence type="ECO:0000313" key="7">
    <source>
        <dbReference type="EMBL" id="ORY39515.1"/>
    </source>
</evidence>
<evidence type="ECO:0000313" key="8">
    <source>
        <dbReference type="Proteomes" id="UP000193642"/>
    </source>
</evidence>
<dbReference type="Pfam" id="PF02892">
    <property type="entry name" value="zf-BED"/>
    <property type="match status" value="1"/>
</dbReference>
<gene>
    <name evidence="7" type="ORF">BCR33DRAFT_390000</name>
</gene>
<feature type="compositionally biased region" description="Low complexity" evidence="5">
    <location>
        <begin position="24"/>
        <end position="35"/>
    </location>
</feature>
<dbReference type="InterPro" id="IPR036236">
    <property type="entry name" value="Znf_C2H2_sf"/>
</dbReference>
<proteinExistence type="predicted"/>
<feature type="region of interest" description="Disordered" evidence="5">
    <location>
        <begin position="1"/>
        <end position="39"/>
    </location>
</feature>
<evidence type="ECO:0000256" key="5">
    <source>
        <dbReference type="SAM" id="MobiDB-lite"/>
    </source>
</evidence>
<dbReference type="InterPro" id="IPR013087">
    <property type="entry name" value="Znf_C2H2_type"/>
</dbReference>
<dbReference type="GO" id="GO:0008270">
    <property type="term" value="F:zinc ion binding"/>
    <property type="evidence" value="ECO:0007669"/>
    <property type="project" value="UniProtKB-KW"/>
</dbReference>
<dbReference type="AlphaFoldDB" id="A0A1Y2BZM5"/>
<keyword evidence="1" id="KW-0479">Metal-binding</keyword>
<name>A0A1Y2BZM5_9FUNG</name>
<dbReference type="InterPro" id="IPR003656">
    <property type="entry name" value="Znf_BED"/>
</dbReference>
<reference evidence="7 8" key="1">
    <citation type="submission" date="2016-07" db="EMBL/GenBank/DDBJ databases">
        <title>Pervasive Adenine N6-methylation of Active Genes in Fungi.</title>
        <authorList>
            <consortium name="DOE Joint Genome Institute"/>
            <person name="Mondo S.J."/>
            <person name="Dannebaum R.O."/>
            <person name="Kuo R.C."/>
            <person name="Labutti K."/>
            <person name="Haridas S."/>
            <person name="Kuo A."/>
            <person name="Salamov A."/>
            <person name="Ahrendt S.R."/>
            <person name="Lipzen A."/>
            <person name="Sullivan W."/>
            <person name="Andreopoulos W.B."/>
            <person name="Clum A."/>
            <person name="Lindquist E."/>
            <person name="Daum C."/>
            <person name="Ramamoorthy G.K."/>
            <person name="Gryganskyi A."/>
            <person name="Culley D."/>
            <person name="Magnuson J.K."/>
            <person name="James T.Y."/>
            <person name="O'Malley M.A."/>
            <person name="Stajich J.E."/>
            <person name="Spatafora J.W."/>
            <person name="Visel A."/>
            <person name="Grigoriev I.V."/>
        </authorList>
    </citation>
    <scope>NUCLEOTIDE SEQUENCE [LARGE SCALE GENOMIC DNA]</scope>
    <source>
        <strain evidence="7 8">JEL800</strain>
    </source>
</reference>
<evidence type="ECO:0000256" key="4">
    <source>
        <dbReference type="PROSITE-ProRule" id="PRU00042"/>
    </source>
</evidence>
<organism evidence="7 8">
    <name type="scientific">Rhizoclosmatium globosum</name>
    <dbReference type="NCBI Taxonomy" id="329046"/>
    <lineage>
        <taxon>Eukaryota</taxon>
        <taxon>Fungi</taxon>
        <taxon>Fungi incertae sedis</taxon>
        <taxon>Chytridiomycota</taxon>
        <taxon>Chytridiomycota incertae sedis</taxon>
        <taxon>Chytridiomycetes</taxon>
        <taxon>Chytridiales</taxon>
        <taxon>Chytriomycetaceae</taxon>
        <taxon>Rhizoclosmatium</taxon>
    </lineage>
</organism>
<accession>A0A1Y2BZM5</accession>
<evidence type="ECO:0000256" key="1">
    <source>
        <dbReference type="ARBA" id="ARBA00022723"/>
    </source>
</evidence>
<keyword evidence="2 4" id="KW-0863">Zinc-finger</keyword>
<keyword evidence="3" id="KW-0862">Zinc</keyword>
<evidence type="ECO:0000256" key="3">
    <source>
        <dbReference type="ARBA" id="ARBA00022833"/>
    </source>
</evidence>
<protein>
    <recommendedName>
        <fullName evidence="6">C2H2-type domain-containing protein</fullName>
    </recommendedName>
</protein>
<dbReference type="Gene3D" id="3.30.160.60">
    <property type="entry name" value="Classic Zinc Finger"/>
    <property type="match status" value="1"/>
</dbReference>
<dbReference type="OrthoDB" id="2126954at2759"/>
<evidence type="ECO:0000256" key="2">
    <source>
        <dbReference type="ARBA" id="ARBA00022771"/>
    </source>
</evidence>
<dbReference type="EMBL" id="MCGO01000039">
    <property type="protein sequence ID" value="ORY39515.1"/>
    <property type="molecule type" value="Genomic_DNA"/>
</dbReference>
<dbReference type="PROSITE" id="PS50157">
    <property type="entry name" value="ZINC_FINGER_C2H2_2"/>
    <property type="match status" value="1"/>
</dbReference>